<proteinExistence type="predicted"/>
<accession>A0ABD0X076</accession>
<evidence type="ECO:0000313" key="3">
    <source>
        <dbReference type="Proteomes" id="UP001557470"/>
    </source>
</evidence>
<dbReference type="EMBL" id="JAGEUA010000004">
    <property type="protein sequence ID" value="KAL0984514.1"/>
    <property type="molecule type" value="Genomic_DNA"/>
</dbReference>
<feature type="compositionally biased region" description="Basic and acidic residues" evidence="1">
    <location>
        <begin position="1683"/>
        <end position="1708"/>
    </location>
</feature>
<dbReference type="Proteomes" id="UP001557470">
    <property type="component" value="Unassembled WGS sequence"/>
</dbReference>
<sequence length="1741" mass="193217">MDSPPVSRAGRTFWTVWNYITEVVARYLRPEPTNIVTNDTSSEQEATGERNTDDQGDDEKNEIKSTKLTHECGSEVQQRGSVVVSEQSNVSIGAGLGRENMQNTEHSSRGSEIESTPDDDELEQETNRNTTQNDTKEELNEGKELQLDLLTEIQFLLKEPTSEMIKGQGEHWKIESYNNAELNRSTVAISKQEGVKISAEAIEEFQCVEDGNKTEESKIKRDDELHLEESPNRPSVCVEPALLLDNYDVYGENKDRVKKHDAQSTEDGKMESFSEIYGEDETIVPFMETEDTWKQSESTEFLGNDNREDLCVTTDEFNQGDVKVKFVGNMEELLKTEEREDGKNAIQVIDRRLQEQMLEGAEHCVSHFRLYEQTNENLDLEINSEPLVLCEGFSDEERKLGRGQDIFASEAELELQMSHDNKRCSMSNDEITVAIDEQRVVGNIERIVNTALEQQQEGVPEDRGIRTEDLGSSEIEDDVVDTATKKGTEEVKDKVTGPNSFCDQERNVEVEENQQSQVNISIEVKSSDNEVEGTVMSLREAVGKNNTVEIRGGEKYISPGLCQEPVVAQELKRVACERIQEEIPEYNNGKELKKDTVPGIIGMCDEKLVTPLQEECIESDCKDFESVVNTATCLKSDNSQPSEVMDEKKKLKTVEGLFVVGELKNDSDPRVERNKEKVENAPVETKRRESVLLNETEVKTLQELPKTEAKSQPMENALELSDDTSETEVCSSDETLRVEAGSSIKTEDVEAQLTEEWMESNTAGTEFGDVKETQAKITEVSTEAEPIEYTEVGDAGSMQESTETNLRLLRENVDVVKSKPLVESETVKSLEINAELLEESEDLLREQEAVLLTEKKAVLNESLETVDGFIDQSSQSVPKLKGSLEAYSFCGEVVQLEDTSDELSGGSDHIKPMGMEDLVAFGAGEESEDEMGNTYETDADKLNVGIDTLALRETQSGTVDTEARILLETTSNESELFEELSETEISDTGLQTDKEVKREMIEVEASMKTEIKEFVDSEAVVSVEMEDGLVRTVEVLPEEVLSKFEASQEIIKLHDTSEDVGETEPGFSEEMEDNSVENRYASQEDLEKDILDVRTEQVSIEILEAKPGLSAMSGESLENEAKLQTTDTGFIEDIDIVFPVDTEKIDSGLLGKSDAKNTLKIITNVGLPMGSRDKESVLSETDLDSSDDKLSEAQLHEESVYNDTGLQEANTDLSDVEESVLSEEIVDSVLAKKTNGTDTEFVKDYELGLFEQMVKTDATLKKPKAEISDVENKIGLSEEIIDAGLAEKTNWTKTDFVKNKEVGQSEKSLDSEAGLHKTKPEIPDLEGVSGLSEENTGAGSSYKPNLSETEFVKEVGLSVESVDCNELNTEIPDVEKVFGLSEEIIEDELTEISIGVDTELIKPKEFGLSKGPLDTEAALQVTNTEIPDVEKESGLSEGTVDKTPGVNTELVKNTEAELMIGLEAEISDESTEFESRLLEKTEENTPKKSLENKVELSSESDEKGALEREEVVDTGPGIVKQLDFGSQAPLLEVEVGEIKKPQVGWPEETAERDAGVPVEKRGDDSKTGISSPSETENVYQNLLLQFDDYALDVTAQKDRIALKNPQARPPMDPHTLLKMPSLEPSPSKPIAPMTTRSPIGIPMGGMGGIRLKLPGVGAGLPVLRKTEKGVRCETNTENVPQESETKPEVRAESLKEEETKTDPEERKAKWTPPRMPGFGNPLMMNELKNKLKKTTKDKGND</sequence>
<gene>
    <name evidence="2" type="ORF">UPYG_G00142460</name>
</gene>
<protein>
    <submittedName>
        <fullName evidence="2">Uncharacterized protein</fullName>
    </submittedName>
</protein>
<evidence type="ECO:0000256" key="1">
    <source>
        <dbReference type="SAM" id="MobiDB-lite"/>
    </source>
</evidence>
<feature type="region of interest" description="Disordered" evidence="1">
    <location>
        <begin position="211"/>
        <end position="233"/>
    </location>
</feature>
<evidence type="ECO:0000313" key="2">
    <source>
        <dbReference type="EMBL" id="KAL0984514.1"/>
    </source>
</evidence>
<feature type="compositionally biased region" description="Polar residues" evidence="1">
    <location>
        <begin position="34"/>
        <end position="45"/>
    </location>
</feature>
<comment type="caution">
    <text evidence="2">The sequence shown here is derived from an EMBL/GenBank/DDBJ whole genome shotgun (WGS) entry which is preliminary data.</text>
</comment>
<feature type="region of interest" description="Disordered" evidence="1">
    <location>
        <begin position="706"/>
        <end position="743"/>
    </location>
</feature>
<organism evidence="2 3">
    <name type="scientific">Umbra pygmaea</name>
    <name type="common">Eastern mudminnow</name>
    <dbReference type="NCBI Taxonomy" id="75934"/>
    <lineage>
        <taxon>Eukaryota</taxon>
        <taxon>Metazoa</taxon>
        <taxon>Chordata</taxon>
        <taxon>Craniata</taxon>
        <taxon>Vertebrata</taxon>
        <taxon>Euteleostomi</taxon>
        <taxon>Actinopterygii</taxon>
        <taxon>Neopterygii</taxon>
        <taxon>Teleostei</taxon>
        <taxon>Protacanthopterygii</taxon>
        <taxon>Esociformes</taxon>
        <taxon>Umbridae</taxon>
        <taxon>Umbra</taxon>
    </lineage>
</organism>
<feature type="compositionally biased region" description="Basic and acidic residues" evidence="1">
    <location>
        <begin position="1303"/>
        <end position="1322"/>
    </location>
</feature>
<name>A0ABD0X076_UMBPY</name>
<feature type="compositionally biased region" description="Basic and acidic residues" evidence="1">
    <location>
        <begin position="211"/>
        <end position="231"/>
    </location>
</feature>
<feature type="region of interest" description="Disordered" evidence="1">
    <location>
        <begin position="668"/>
        <end position="687"/>
    </location>
</feature>
<feature type="compositionally biased region" description="Polar residues" evidence="1">
    <location>
        <begin position="1673"/>
        <end position="1682"/>
    </location>
</feature>
<feature type="region of interest" description="Disordered" evidence="1">
    <location>
        <begin position="1671"/>
        <end position="1741"/>
    </location>
</feature>
<reference evidence="2 3" key="1">
    <citation type="submission" date="2024-06" db="EMBL/GenBank/DDBJ databases">
        <authorList>
            <person name="Pan Q."/>
            <person name="Wen M."/>
            <person name="Jouanno E."/>
            <person name="Zahm M."/>
            <person name="Klopp C."/>
            <person name="Cabau C."/>
            <person name="Louis A."/>
            <person name="Berthelot C."/>
            <person name="Parey E."/>
            <person name="Roest Crollius H."/>
            <person name="Montfort J."/>
            <person name="Robinson-Rechavi M."/>
            <person name="Bouchez O."/>
            <person name="Lampietro C."/>
            <person name="Lopez Roques C."/>
            <person name="Donnadieu C."/>
            <person name="Postlethwait J."/>
            <person name="Bobe J."/>
            <person name="Verreycken H."/>
            <person name="Guiguen Y."/>
        </authorList>
    </citation>
    <scope>NUCLEOTIDE SEQUENCE [LARGE SCALE GENOMIC DNA]</scope>
    <source>
        <strain evidence="2">Up_M1</strain>
        <tissue evidence="2">Testis</tissue>
    </source>
</reference>
<feature type="compositionally biased region" description="Basic and acidic residues" evidence="1">
    <location>
        <begin position="1549"/>
        <end position="1566"/>
    </location>
</feature>
<feature type="region of interest" description="Disordered" evidence="1">
    <location>
        <begin position="1469"/>
        <end position="1509"/>
    </location>
</feature>
<feature type="compositionally biased region" description="Basic and acidic residues" evidence="1">
    <location>
        <begin position="1473"/>
        <end position="1509"/>
    </location>
</feature>
<feature type="region of interest" description="Disordered" evidence="1">
    <location>
        <begin position="1545"/>
        <end position="1574"/>
    </location>
</feature>
<feature type="region of interest" description="Disordered" evidence="1">
    <location>
        <begin position="34"/>
        <end position="140"/>
    </location>
</feature>
<feature type="compositionally biased region" description="Polar residues" evidence="1">
    <location>
        <begin position="75"/>
        <end position="91"/>
    </location>
</feature>
<keyword evidence="3" id="KW-1185">Reference proteome</keyword>
<feature type="compositionally biased region" description="Polar residues" evidence="1">
    <location>
        <begin position="1332"/>
        <end position="1345"/>
    </location>
</feature>
<feature type="compositionally biased region" description="Acidic residues" evidence="1">
    <location>
        <begin position="115"/>
        <end position="124"/>
    </location>
</feature>
<feature type="compositionally biased region" description="Basic and acidic residues" evidence="1">
    <location>
        <begin position="61"/>
        <end position="73"/>
    </location>
</feature>
<feature type="region of interest" description="Disordered" evidence="1">
    <location>
        <begin position="1303"/>
        <end position="1345"/>
    </location>
</feature>